<dbReference type="AlphaFoldDB" id="A0A1H2LGR2"/>
<evidence type="ECO:0000256" key="2">
    <source>
        <dbReference type="ARBA" id="ARBA00008520"/>
    </source>
</evidence>
<proteinExistence type="inferred from homology"/>
<dbReference type="Gene3D" id="3.40.190.10">
    <property type="entry name" value="Periplasmic binding protein-like II"/>
    <property type="match status" value="1"/>
</dbReference>
<dbReference type="PANTHER" id="PTHR43649:SF31">
    <property type="entry name" value="SN-GLYCEROL-3-PHOSPHATE-BINDING PERIPLASMIC PROTEIN UGPB"/>
    <property type="match status" value="1"/>
</dbReference>
<dbReference type="InterPro" id="IPR006059">
    <property type="entry name" value="SBP"/>
</dbReference>
<name>A0A1H2LGR2_9ACTN</name>
<keyword evidence="4" id="KW-0732">Signal</keyword>
<dbReference type="STRING" id="419479.SAMN04488563_6069"/>
<dbReference type="OrthoDB" id="2513152at2"/>
<dbReference type="SUPFAM" id="SSF53850">
    <property type="entry name" value="Periplasmic binding protein-like II"/>
    <property type="match status" value="1"/>
</dbReference>
<comment type="similarity">
    <text evidence="2">Belongs to the bacterial solute-binding protein 1 family.</text>
</comment>
<dbReference type="EMBL" id="LT629791">
    <property type="protein sequence ID" value="SDU79808.1"/>
    <property type="molecule type" value="Genomic_DNA"/>
</dbReference>
<dbReference type="InterPro" id="IPR006311">
    <property type="entry name" value="TAT_signal"/>
</dbReference>
<keyword evidence="6" id="KW-1185">Reference proteome</keyword>
<dbReference type="Proteomes" id="UP000182977">
    <property type="component" value="Chromosome I"/>
</dbReference>
<dbReference type="PROSITE" id="PS51318">
    <property type="entry name" value="TAT"/>
    <property type="match status" value="1"/>
</dbReference>
<sequence length="551" mass="60459">MSTPAFDRRRFLYGAGSLALLTGAGGLLSACNNSDGAPSGNQADANRSLDLPAYQRFSGAQPDLPGTDIGVDDAYRTYPADRPRSVENVPGDGSTVSGMANIFYAIPPGPDRNAFWAGLNEKLGVDLDLRMVPNADYPTVFQTMIAGSDLPDLVMMRPPANRIPNLPQLLDAQFTDLSAHLSGDAALDYPNLANLPTDAWRSTVYNGGIYGIPIPRGRTHSYHFVRQDLFEKYDIPVDLKGYDEFAEAMKALTDPSERRFALSRIVPTMKLLGRMNGEPNNWRDEAGKLTRSYETEEFKQTVSDMIDLWDSGVIHPDAFSDAQPFKQLFNAGTCAVNPSDGYGGWTQYILDNKANAEFELGLLPVYTRDGSELAPWAYGPGLYSFAAIAQQEDEERLTMLLRMLDWLSAPFGTEEYTFRFYGDEGRDHTLDGDGNPVLTAEGTANTVLPIRYLADSPSPIFVPGRPQDADYQHEFQTRVLPNGIADPTVGLFSNTDATQNATIEKTFTDGVNEIIQGRKPIGDLNSLVSAWRSGGGDQIRAEFEEELQQAG</sequence>
<evidence type="ECO:0000313" key="6">
    <source>
        <dbReference type="Proteomes" id="UP000182977"/>
    </source>
</evidence>
<organism evidence="5 6">
    <name type="scientific">Jiangella alkaliphila</name>
    <dbReference type="NCBI Taxonomy" id="419479"/>
    <lineage>
        <taxon>Bacteria</taxon>
        <taxon>Bacillati</taxon>
        <taxon>Actinomycetota</taxon>
        <taxon>Actinomycetes</taxon>
        <taxon>Jiangellales</taxon>
        <taxon>Jiangellaceae</taxon>
        <taxon>Jiangella</taxon>
    </lineage>
</organism>
<evidence type="ECO:0000256" key="1">
    <source>
        <dbReference type="ARBA" id="ARBA00004196"/>
    </source>
</evidence>
<comment type="subcellular location">
    <subcellularLocation>
        <location evidence="1">Cell envelope</location>
    </subcellularLocation>
</comment>
<protein>
    <submittedName>
        <fullName evidence="5">Carbohydrate ABC transporter substrate-binding protein, CUT1 family</fullName>
    </submittedName>
</protein>
<dbReference type="InterPro" id="IPR050490">
    <property type="entry name" value="Bact_solute-bd_prot1"/>
</dbReference>
<evidence type="ECO:0000256" key="3">
    <source>
        <dbReference type="ARBA" id="ARBA00022448"/>
    </source>
</evidence>
<dbReference type="Pfam" id="PF13416">
    <property type="entry name" value="SBP_bac_8"/>
    <property type="match status" value="1"/>
</dbReference>
<accession>A0A1H2LGR2</accession>
<dbReference type="GO" id="GO:0030313">
    <property type="term" value="C:cell envelope"/>
    <property type="evidence" value="ECO:0007669"/>
    <property type="project" value="UniProtKB-SubCell"/>
</dbReference>
<evidence type="ECO:0000313" key="5">
    <source>
        <dbReference type="EMBL" id="SDU79808.1"/>
    </source>
</evidence>
<dbReference type="RefSeq" id="WP_046769591.1">
    <property type="nucleotide sequence ID" value="NZ_KQ061236.1"/>
</dbReference>
<dbReference type="PANTHER" id="PTHR43649">
    <property type="entry name" value="ARABINOSE-BINDING PROTEIN-RELATED"/>
    <property type="match status" value="1"/>
</dbReference>
<gene>
    <name evidence="5" type="ORF">SAMN04488563_6069</name>
</gene>
<keyword evidence="3" id="KW-0813">Transport</keyword>
<evidence type="ECO:0000256" key="4">
    <source>
        <dbReference type="ARBA" id="ARBA00022729"/>
    </source>
</evidence>
<reference evidence="6" key="1">
    <citation type="submission" date="2016-10" db="EMBL/GenBank/DDBJ databases">
        <authorList>
            <person name="Varghese N."/>
            <person name="Submissions S."/>
        </authorList>
    </citation>
    <scope>NUCLEOTIDE SEQUENCE [LARGE SCALE GENOMIC DNA]</scope>
    <source>
        <strain evidence="6">DSM 45079</strain>
    </source>
</reference>